<keyword evidence="11" id="KW-1185">Reference proteome</keyword>
<dbReference type="InterPro" id="IPR000571">
    <property type="entry name" value="Znf_CCCH"/>
</dbReference>
<keyword evidence="4 5" id="KW-0694">RNA-binding</keyword>
<dbReference type="Proteomes" id="UP000193411">
    <property type="component" value="Unassembled WGS sequence"/>
</dbReference>
<evidence type="ECO:0008006" key="12">
    <source>
        <dbReference type="Google" id="ProtNLM"/>
    </source>
</evidence>
<feature type="region of interest" description="Disordered" evidence="7">
    <location>
        <begin position="251"/>
        <end position="330"/>
    </location>
</feature>
<feature type="region of interest" description="Disordered" evidence="7">
    <location>
        <begin position="412"/>
        <end position="440"/>
    </location>
</feature>
<sequence length="748" mass="79663">MTVSSPFAFTDDELTHLRNHVESLLKTFYDSDIGPMCDYVITLLRTGDFDVNTLTTFAKDQLNDFLGDNTNDFVDRLMHDVVARSFLPRANSPPAAAVAPAFQPHEQQHHQSVADRIQLRPSSASAGTASPSHANAFNHPAANANANNANNNSNNHAFGAAGPMQAQQLQQQRPQQQGFQFQPIEPPRFQQQNNGFNQQRPPFQQHMHSQLPQPQQGFQQQQQQGFQPQQRICFQFRDQGFCSRGEACRYAHIRPDGGPRDPLQGRLGPLPTRDNNPQMSNPRWPHQPAQTNRVQSPPCAAPGFAPLGMRPPQPSSPTQHSGPGPQPQKSLAIHNIPEEHLRRSAVEDYFSRFGSIARVTIAEDPAEKRAFVTFNDLDAAIAAKTCPDAIFGNRFVRVSYYVEGMTFAKPGDSAGDASSAGAMAGRGRGRGGRGGGHMGAGQGWYPPPGGYYPPPGYPPVGAYPGYYGAPYGPMGAPMGGVPPGILSEQEAQERVAKATANLAKLESMWKKITEKLEGSAVDAAQRTELEGMAANLGKQMDAIKNRLVADPMTADLVPQIVKEVSERKKREALDAELAAIERQRHVAVSGAGAAASSAAASGVDKGMESDDDGLDIDVGSSAGGGSMSGTSVAGSGPATGAAAGAGVPANANPNWLAATQKYSLDLRPTSLLISGVPTNKAQEVIAAMATYGELVESSVVGAEQGQEQAAIVIKYKARVLAEKAMAGGVPGGVVDPMEASGLKVEWKF</sequence>
<dbReference type="OrthoDB" id="443401at2759"/>
<feature type="domain" description="C3H1-type" evidence="9">
    <location>
        <begin position="227"/>
        <end position="255"/>
    </location>
</feature>
<accession>A0A1Y2HD38</accession>
<evidence type="ECO:0000313" key="11">
    <source>
        <dbReference type="Proteomes" id="UP000193411"/>
    </source>
</evidence>
<keyword evidence="3 6" id="KW-0862">Zinc</keyword>
<dbReference type="GO" id="GO:0005634">
    <property type="term" value="C:nucleus"/>
    <property type="evidence" value="ECO:0007669"/>
    <property type="project" value="TreeGrafter"/>
</dbReference>
<dbReference type="SUPFAM" id="SSF90229">
    <property type="entry name" value="CCCH zinc finger"/>
    <property type="match status" value="1"/>
</dbReference>
<feature type="domain" description="RRM" evidence="8">
    <location>
        <begin position="329"/>
        <end position="403"/>
    </location>
</feature>
<dbReference type="Pfam" id="PF00076">
    <property type="entry name" value="RRM_1"/>
    <property type="match status" value="1"/>
</dbReference>
<feature type="region of interest" description="Disordered" evidence="7">
    <location>
        <begin position="121"/>
        <end position="224"/>
    </location>
</feature>
<evidence type="ECO:0000256" key="4">
    <source>
        <dbReference type="ARBA" id="ARBA00022884"/>
    </source>
</evidence>
<dbReference type="SUPFAM" id="SSF54928">
    <property type="entry name" value="RNA-binding domain, RBD"/>
    <property type="match status" value="1"/>
</dbReference>
<protein>
    <recommendedName>
        <fullName evidence="12">C3H1-type domain-containing protein</fullName>
    </recommendedName>
</protein>
<comment type="caution">
    <text evidence="10">The sequence shown here is derived from an EMBL/GenBank/DDBJ whole genome shotgun (WGS) entry which is preliminary data.</text>
</comment>
<dbReference type="EMBL" id="MCFL01000045">
    <property type="protein sequence ID" value="ORZ32507.1"/>
    <property type="molecule type" value="Genomic_DNA"/>
</dbReference>
<name>A0A1Y2HD38_9FUNG</name>
<proteinExistence type="predicted"/>
<dbReference type="GO" id="GO:0008270">
    <property type="term" value="F:zinc ion binding"/>
    <property type="evidence" value="ECO:0007669"/>
    <property type="project" value="UniProtKB-KW"/>
</dbReference>
<feature type="compositionally biased region" description="Low complexity" evidence="7">
    <location>
        <begin position="122"/>
        <end position="205"/>
    </location>
</feature>
<dbReference type="GO" id="GO:0003723">
    <property type="term" value="F:RNA binding"/>
    <property type="evidence" value="ECO:0007669"/>
    <property type="project" value="UniProtKB-UniRule"/>
</dbReference>
<dbReference type="InterPro" id="IPR012677">
    <property type="entry name" value="Nucleotide-bd_a/b_plait_sf"/>
</dbReference>
<evidence type="ECO:0000256" key="6">
    <source>
        <dbReference type="PROSITE-ProRule" id="PRU00723"/>
    </source>
</evidence>
<evidence type="ECO:0000259" key="8">
    <source>
        <dbReference type="PROSITE" id="PS50102"/>
    </source>
</evidence>
<feature type="region of interest" description="Disordered" evidence="7">
    <location>
        <begin position="599"/>
        <end position="643"/>
    </location>
</feature>
<dbReference type="SMART" id="SM00356">
    <property type="entry name" value="ZnF_C3H1"/>
    <property type="match status" value="1"/>
</dbReference>
<dbReference type="SMART" id="SM00360">
    <property type="entry name" value="RRM"/>
    <property type="match status" value="1"/>
</dbReference>
<dbReference type="PROSITE" id="PS50102">
    <property type="entry name" value="RRM"/>
    <property type="match status" value="1"/>
</dbReference>
<dbReference type="InterPro" id="IPR035979">
    <property type="entry name" value="RBD_domain_sf"/>
</dbReference>
<reference evidence="10 11" key="1">
    <citation type="submission" date="2016-07" db="EMBL/GenBank/DDBJ databases">
        <title>Pervasive Adenine N6-methylation of Active Genes in Fungi.</title>
        <authorList>
            <consortium name="DOE Joint Genome Institute"/>
            <person name="Mondo S.J."/>
            <person name="Dannebaum R.O."/>
            <person name="Kuo R.C."/>
            <person name="Labutti K."/>
            <person name="Haridas S."/>
            <person name="Kuo A."/>
            <person name="Salamov A."/>
            <person name="Ahrendt S.R."/>
            <person name="Lipzen A."/>
            <person name="Sullivan W."/>
            <person name="Andreopoulos W.B."/>
            <person name="Clum A."/>
            <person name="Lindquist E."/>
            <person name="Daum C."/>
            <person name="Ramamoorthy G.K."/>
            <person name="Gryganskyi A."/>
            <person name="Culley D."/>
            <person name="Magnuson J.K."/>
            <person name="James T.Y."/>
            <person name="O'Malley M.A."/>
            <person name="Stajich J.E."/>
            <person name="Spatafora J.W."/>
            <person name="Visel A."/>
            <person name="Grigoriev I.V."/>
        </authorList>
    </citation>
    <scope>NUCLEOTIDE SEQUENCE [LARGE SCALE GENOMIC DNA]</scope>
    <source>
        <strain evidence="10 11">PL171</strain>
    </source>
</reference>
<feature type="compositionally biased region" description="Low complexity" evidence="7">
    <location>
        <begin position="628"/>
        <end position="643"/>
    </location>
</feature>
<gene>
    <name evidence="10" type="ORF">BCR44DRAFT_89416</name>
</gene>
<dbReference type="Gene3D" id="3.30.70.330">
    <property type="match status" value="1"/>
</dbReference>
<feature type="compositionally biased region" description="Low complexity" evidence="7">
    <location>
        <begin position="412"/>
        <end position="425"/>
    </location>
</feature>
<evidence type="ECO:0000256" key="2">
    <source>
        <dbReference type="ARBA" id="ARBA00022771"/>
    </source>
</evidence>
<feature type="compositionally biased region" description="Low complexity" evidence="7">
    <location>
        <begin position="212"/>
        <end position="224"/>
    </location>
</feature>
<dbReference type="PANTHER" id="PTHR14398">
    <property type="entry name" value="RNA RECOGNITION RRM/RNP DOMAIN"/>
    <property type="match status" value="1"/>
</dbReference>
<dbReference type="InterPro" id="IPR045137">
    <property type="entry name" value="RBM26/27"/>
</dbReference>
<dbReference type="PANTHER" id="PTHR14398:SF0">
    <property type="entry name" value="ZINC FINGER PROTEIN SWM"/>
    <property type="match status" value="1"/>
</dbReference>
<evidence type="ECO:0000256" key="7">
    <source>
        <dbReference type="SAM" id="MobiDB-lite"/>
    </source>
</evidence>
<dbReference type="InterPro" id="IPR000504">
    <property type="entry name" value="RRM_dom"/>
</dbReference>
<feature type="zinc finger region" description="C3H1-type" evidence="6">
    <location>
        <begin position="227"/>
        <end position="255"/>
    </location>
</feature>
<evidence type="ECO:0000256" key="1">
    <source>
        <dbReference type="ARBA" id="ARBA00022723"/>
    </source>
</evidence>
<dbReference type="STRING" id="765915.A0A1Y2HD38"/>
<dbReference type="InterPro" id="IPR036855">
    <property type="entry name" value="Znf_CCCH_sf"/>
</dbReference>
<dbReference type="AlphaFoldDB" id="A0A1Y2HD38"/>
<evidence type="ECO:0000259" key="9">
    <source>
        <dbReference type="PROSITE" id="PS50103"/>
    </source>
</evidence>
<keyword evidence="2 6" id="KW-0863">Zinc-finger</keyword>
<keyword evidence="1 6" id="KW-0479">Metal-binding</keyword>
<evidence type="ECO:0000256" key="3">
    <source>
        <dbReference type="ARBA" id="ARBA00022833"/>
    </source>
</evidence>
<evidence type="ECO:0000256" key="5">
    <source>
        <dbReference type="PROSITE-ProRule" id="PRU00176"/>
    </source>
</evidence>
<organism evidence="10 11">
    <name type="scientific">Catenaria anguillulae PL171</name>
    <dbReference type="NCBI Taxonomy" id="765915"/>
    <lineage>
        <taxon>Eukaryota</taxon>
        <taxon>Fungi</taxon>
        <taxon>Fungi incertae sedis</taxon>
        <taxon>Blastocladiomycota</taxon>
        <taxon>Blastocladiomycetes</taxon>
        <taxon>Blastocladiales</taxon>
        <taxon>Catenariaceae</taxon>
        <taxon>Catenaria</taxon>
    </lineage>
</organism>
<dbReference type="PROSITE" id="PS50103">
    <property type="entry name" value="ZF_C3H1"/>
    <property type="match status" value="1"/>
</dbReference>
<evidence type="ECO:0000313" key="10">
    <source>
        <dbReference type="EMBL" id="ORZ32507.1"/>
    </source>
</evidence>